<proteinExistence type="predicted"/>
<accession>A0A097EXM8</accession>
<gene>
    <name evidence="1" type="primary">322</name>
    <name evidence="1" type="ORF">PBI_121Q_322</name>
</gene>
<evidence type="ECO:0000313" key="1">
    <source>
        <dbReference type="EMBL" id="AIT14212.1"/>
    </source>
</evidence>
<dbReference type="RefSeq" id="YP_009101909.1">
    <property type="nucleotide sequence ID" value="NC_025447.1"/>
</dbReference>
<name>A0A097EXM8_9CAUD</name>
<dbReference type="Proteomes" id="UP000029889">
    <property type="component" value="Segment"/>
</dbReference>
<dbReference type="GeneID" id="22111362"/>
<dbReference type="EMBL" id="KM507819">
    <property type="protein sequence ID" value="AIT14212.1"/>
    <property type="molecule type" value="Genomic_DNA"/>
</dbReference>
<dbReference type="KEGG" id="vg:22111362"/>
<evidence type="ECO:0000313" key="2">
    <source>
        <dbReference type="Proteomes" id="UP000029889"/>
    </source>
</evidence>
<keyword evidence="2" id="KW-1185">Reference proteome</keyword>
<protein>
    <submittedName>
        <fullName evidence="1">Uncharacterized protein</fullName>
    </submittedName>
</protein>
<organism evidence="1 2">
    <name type="scientific">Escherichia phage 121Q</name>
    <dbReference type="NCBI Taxonomy" id="1555202"/>
    <lineage>
        <taxon>Viruses</taxon>
        <taxon>Duplodnaviria</taxon>
        <taxon>Heunggongvirae</taxon>
        <taxon>Uroviricota</taxon>
        <taxon>Caudoviricetes</taxon>
        <taxon>Asteriusvirus</taxon>
        <taxon>Asteriusvirus av121Q</taxon>
    </lineage>
</organism>
<sequence>MIILTPEEYKKRFKSVQAEILLIYLSNADLNLSRVMEKDLLMGAFLDTDFQEYYVGEYFIALQNHIKSKL</sequence>
<reference evidence="1 2" key="1">
    <citation type="submission" date="2014-09" db="EMBL/GenBank/DDBJ databases">
        <authorList>
            <person name="Lapin J.S."/>
            <person name="Pope W.H."/>
            <person name="Hua J."/>
            <person name="Ford M.E."/>
            <person name="Conway J.F."/>
            <person name="Hatfull G.F."/>
            <person name="Hendrix R.W."/>
        </authorList>
    </citation>
    <scope>NUCLEOTIDE SEQUENCE [LARGE SCALE GENOMIC DNA]</scope>
</reference>